<dbReference type="GO" id="GO:0006354">
    <property type="term" value="P:DNA-templated transcription elongation"/>
    <property type="evidence" value="ECO:0007669"/>
    <property type="project" value="InterPro"/>
</dbReference>
<name>U6RDJ7_9BACT</name>
<gene>
    <name evidence="5" type="ORF">HMPREF1534_02102</name>
</gene>
<dbReference type="InterPro" id="IPR036735">
    <property type="entry name" value="NGN_dom_sf"/>
</dbReference>
<dbReference type="OrthoDB" id="1491263at2"/>
<protein>
    <recommendedName>
        <fullName evidence="4">KOW domain-containing protein</fullName>
    </recommendedName>
</protein>
<evidence type="ECO:0000256" key="3">
    <source>
        <dbReference type="ARBA" id="ARBA00023163"/>
    </source>
</evidence>
<organism evidence="5 6">
    <name type="scientific">Phocaeicola massiliensis B84634 = Timone 84634 = DSM 17679 = JCM 13223</name>
    <dbReference type="NCBI Taxonomy" id="1121098"/>
    <lineage>
        <taxon>Bacteria</taxon>
        <taxon>Pseudomonadati</taxon>
        <taxon>Bacteroidota</taxon>
        <taxon>Bacteroidia</taxon>
        <taxon>Bacteroidales</taxon>
        <taxon>Bacteroidaceae</taxon>
        <taxon>Phocaeicola</taxon>
    </lineage>
</organism>
<accession>U6RDJ7</accession>
<evidence type="ECO:0000256" key="1">
    <source>
        <dbReference type="ARBA" id="ARBA00022814"/>
    </source>
</evidence>
<dbReference type="InterPro" id="IPR006645">
    <property type="entry name" value="NGN-like_dom"/>
</dbReference>
<dbReference type="GeneID" id="60061950"/>
<keyword evidence="2" id="KW-0805">Transcription regulation</keyword>
<dbReference type="InterPro" id="IPR008991">
    <property type="entry name" value="Translation_prot_SH3-like_sf"/>
</dbReference>
<evidence type="ECO:0000313" key="6">
    <source>
        <dbReference type="Proteomes" id="UP000017831"/>
    </source>
</evidence>
<keyword evidence="3" id="KW-0804">Transcription</keyword>
<dbReference type="STRING" id="1121098.HMPREF1534_02102"/>
<dbReference type="SUPFAM" id="SSF82679">
    <property type="entry name" value="N-utilization substance G protein NusG, N-terminal domain"/>
    <property type="match status" value="1"/>
</dbReference>
<proteinExistence type="predicted"/>
<dbReference type="AlphaFoldDB" id="U6RDJ7"/>
<evidence type="ECO:0000256" key="2">
    <source>
        <dbReference type="ARBA" id="ARBA00023015"/>
    </source>
</evidence>
<dbReference type="PANTHER" id="PTHR30265">
    <property type="entry name" value="RHO-INTERACTING TRANSCRIPTION TERMINATION FACTOR NUSG"/>
    <property type="match status" value="1"/>
</dbReference>
<reference evidence="5 6" key="1">
    <citation type="submission" date="2013-04" db="EMBL/GenBank/DDBJ databases">
        <title>The Genome Sequence of Bacteroides massiliensis DSM 17679.</title>
        <authorList>
            <consortium name="The Broad Institute Genomics Platform"/>
            <person name="Earl A."/>
            <person name="Ward D."/>
            <person name="Feldgarden M."/>
            <person name="Gevers D."/>
            <person name="Martens E."/>
            <person name="Fenner L."/>
            <person name="Roux V."/>
            <person name="Mallet M.N."/>
            <person name="Raoult D."/>
            <person name="Walker B."/>
            <person name="Young S."/>
            <person name="Zeng Q."/>
            <person name="Gargeya S."/>
            <person name="Fitzgerald M."/>
            <person name="Haas B."/>
            <person name="Abouelleil A."/>
            <person name="Allen A.W."/>
            <person name="Alvarado L."/>
            <person name="Arachchi H.M."/>
            <person name="Berlin A.M."/>
            <person name="Chapman S.B."/>
            <person name="Gainer-Dewar J."/>
            <person name="Goldberg J."/>
            <person name="Griggs A."/>
            <person name="Gujja S."/>
            <person name="Hansen M."/>
            <person name="Howarth C."/>
            <person name="Imamovic A."/>
            <person name="Ireland A."/>
            <person name="Larimer J."/>
            <person name="McCowan C."/>
            <person name="Murphy C."/>
            <person name="Pearson M."/>
            <person name="Poon T.W."/>
            <person name="Priest M."/>
            <person name="Roberts A."/>
            <person name="Saif S."/>
            <person name="Shea T."/>
            <person name="Sisk P."/>
            <person name="Sykes S."/>
            <person name="Wortman J."/>
            <person name="Nusbaum C."/>
            <person name="Birren B."/>
        </authorList>
    </citation>
    <scope>NUCLEOTIDE SEQUENCE [LARGE SCALE GENOMIC DNA]</scope>
    <source>
        <strain evidence="6">B84634 / Timone 84634 / DSM 17679 / JCM 13223</strain>
    </source>
</reference>
<comment type="caution">
    <text evidence="5">The sequence shown here is derived from an EMBL/GenBank/DDBJ whole genome shotgun (WGS) entry which is preliminary data.</text>
</comment>
<dbReference type="HOGENOM" id="CLU_067287_5_2_10"/>
<dbReference type="Proteomes" id="UP000017831">
    <property type="component" value="Unassembled WGS sequence"/>
</dbReference>
<sequence length="176" mass="20435">MTTNKEKVQLIKWFAAKTKFSAEKKIKQFLERLGIEHYIPFRTVIKEKGGKKVKVEKPVIPNLIFIHSDYNTCLSLVNEYKLSMNYLLNLETRQLLVVPDKQMQDFMFLLDFSEDAVQVLNENLRQGDRVRVIKGEFAGIEGELIRIKGHKRVVVRLEGAFSLATTYIPGSYLERI</sequence>
<keyword evidence="1" id="KW-0889">Transcription antitermination</keyword>
<dbReference type="SMART" id="SM00739">
    <property type="entry name" value="KOW"/>
    <property type="match status" value="1"/>
</dbReference>
<dbReference type="PATRIC" id="fig|1121098.3.peg.2135"/>
<dbReference type="RefSeq" id="WP_005940635.1">
    <property type="nucleotide sequence ID" value="NZ_KB890342.1"/>
</dbReference>
<dbReference type="CDD" id="cd09895">
    <property type="entry name" value="NGN_SP_UpxY"/>
    <property type="match status" value="1"/>
</dbReference>
<dbReference type="EMBL" id="AQHY01000025">
    <property type="protein sequence ID" value="EOA54709.1"/>
    <property type="molecule type" value="Genomic_DNA"/>
</dbReference>
<dbReference type="GO" id="GO:0031564">
    <property type="term" value="P:transcription antitermination"/>
    <property type="evidence" value="ECO:0007669"/>
    <property type="project" value="UniProtKB-KW"/>
</dbReference>
<dbReference type="InterPro" id="IPR005824">
    <property type="entry name" value="KOW"/>
</dbReference>
<feature type="domain" description="KOW" evidence="4">
    <location>
        <begin position="123"/>
        <end position="150"/>
    </location>
</feature>
<dbReference type="PANTHER" id="PTHR30265:SF4">
    <property type="entry name" value="KOW MOTIF FAMILY PROTEIN, EXPRESSED"/>
    <property type="match status" value="1"/>
</dbReference>
<dbReference type="eggNOG" id="COG0250">
    <property type="taxonomic scope" value="Bacteria"/>
</dbReference>
<dbReference type="NCBIfam" id="NF033644">
    <property type="entry name" value="antiterm_UpxY"/>
    <property type="match status" value="1"/>
</dbReference>
<dbReference type="Gene3D" id="3.30.70.940">
    <property type="entry name" value="NusG, N-terminal domain"/>
    <property type="match status" value="1"/>
</dbReference>
<dbReference type="InterPro" id="IPR043425">
    <property type="entry name" value="NusG-like"/>
</dbReference>
<keyword evidence="6" id="KW-1185">Reference proteome</keyword>
<dbReference type="SUPFAM" id="SSF50104">
    <property type="entry name" value="Translation proteins SH3-like domain"/>
    <property type="match status" value="1"/>
</dbReference>
<dbReference type="Pfam" id="PF02357">
    <property type="entry name" value="NusG"/>
    <property type="match status" value="1"/>
</dbReference>
<evidence type="ECO:0000259" key="4">
    <source>
        <dbReference type="SMART" id="SM00739"/>
    </source>
</evidence>
<evidence type="ECO:0000313" key="5">
    <source>
        <dbReference type="EMBL" id="EOA54709.1"/>
    </source>
</evidence>